<comment type="caution">
    <text evidence="1">The sequence shown here is derived from an EMBL/GenBank/DDBJ whole genome shotgun (WGS) entry which is preliminary data.</text>
</comment>
<protein>
    <submittedName>
        <fullName evidence="1">Uncharacterized protein</fullName>
    </submittedName>
</protein>
<reference evidence="2" key="1">
    <citation type="submission" date="2020-01" db="EMBL/GenBank/DDBJ databases">
        <title>Draft genome sequence of the Termite Coptotermes fromosanus.</title>
        <authorList>
            <person name="Itakura S."/>
            <person name="Yosikawa Y."/>
            <person name="Umezawa K."/>
        </authorList>
    </citation>
    <scope>NUCLEOTIDE SEQUENCE [LARGE SCALE GENOMIC DNA]</scope>
</reference>
<dbReference type="Proteomes" id="UP000502823">
    <property type="component" value="Unassembled WGS sequence"/>
</dbReference>
<gene>
    <name evidence="1" type="ORF">Cfor_09528</name>
</gene>
<organism evidence="1 2">
    <name type="scientific">Coptotermes formosanus</name>
    <name type="common">Formosan subterranean termite</name>
    <dbReference type="NCBI Taxonomy" id="36987"/>
    <lineage>
        <taxon>Eukaryota</taxon>
        <taxon>Metazoa</taxon>
        <taxon>Ecdysozoa</taxon>
        <taxon>Arthropoda</taxon>
        <taxon>Hexapoda</taxon>
        <taxon>Insecta</taxon>
        <taxon>Pterygota</taxon>
        <taxon>Neoptera</taxon>
        <taxon>Polyneoptera</taxon>
        <taxon>Dictyoptera</taxon>
        <taxon>Blattodea</taxon>
        <taxon>Blattoidea</taxon>
        <taxon>Termitoidae</taxon>
        <taxon>Rhinotermitidae</taxon>
        <taxon>Coptotermes</taxon>
    </lineage>
</organism>
<dbReference type="OrthoDB" id="8188831at2759"/>
<accession>A0A6L2PF91</accession>
<proteinExistence type="predicted"/>
<evidence type="ECO:0000313" key="2">
    <source>
        <dbReference type="Proteomes" id="UP000502823"/>
    </source>
</evidence>
<evidence type="ECO:0000313" key="1">
    <source>
        <dbReference type="EMBL" id="GFG30130.1"/>
    </source>
</evidence>
<sequence>MFPLVICCQHIQSDAGSHTQYSMSLYLQLALVIAMCTCSSSIETICKKEINSDMRFNIDFQVTEEFSYFEDAKNVTISNCRKVVLESTDIYPTELEQLHLHHIHSTVFNVFLPSSISSLEFEDVGNLTGLPNHTFLHVQYLHNLMIKNTNVQFIDSHTFSDIFVRNIQFINTTFKYLKSSSLNFTGMEDGLHNSVFRIEKCTFEKLDLNAVSVRNIRTLQVLDSEFKGVLQASTFKISRKTTTLLQSNMFTCGTREDTCDDMKIDIVENVYQFSQHNSQDMCKLLQINYCRHRTKALINSFQNCYPKLLKYGVNKSCTPLEPDKGHNFFLNISLTLVCTLLLKVIL</sequence>
<dbReference type="EMBL" id="BLKM01003940">
    <property type="protein sequence ID" value="GFG30130.1"/>
    <property type="molecule type" value="Genomic_DNA"/>
</dbReference>
<name>A0A6L2PF91_COPFO</name>
<dbReference type="AlphaFoldDB" id="A0A6L2PF91"/>
<keyword evidence="2" id="KW-1185">Reference proteome</keyword>
<dbReference type="InParanoid" id="A0A6L2PF91"/>